<dbReference type="InterPro" id="IPR001128">
    <property type="entry name" value="Cyt_P450"/>
</dbReference>
<evidence type="ECO:0000256" key="6">
    <source>
        <dbReference type="ARBA" id="ARBA00023004"/>
    </source>
</evidence>
<dbReference type="Gene3D" id="1.10.630.10">
    <property type="entry name" value="Cytochrome P450"/>
    <property type="match status" value="1"/>
</dbReference>
<comment type="pathway">
    <text evidence="2">Secondary metabolite biosynthesis.</text>
</comment>
<accession>A0A1Q8RX51</accession>
<keyword evidence="5" id="KW-0560">Oxidoreductase</keyword>
<dbReference type="GO" id="GO:0020037">
    <property type="term" value="F:heme binding"/>
    <property type="evidence" value="ECO:0007669"/>
    <property type="project" value="InterPro"/>
</dbReference>
<name>A0A1Q8RX51_9PEZI</name>
<feature type="compositionally biased region" description="Basic and acidic residues" evidence="9">
    <location>
        <begin position="468"/>
        <end position="481"/>
    </location>
</feature>
<dbReference type="Pfam" id="PF00067">
    <property type="entry name" value="p450"/>
    <property type="match status" value="1"/>
</dbReference>
<evidence type="ECO:0000256" key="2">
    <source>
        <dbReference type="ARBA" id="ARBA00005179"/>
    </source>
</evidence>
<proteinExistence type="predicted"/>
<organism evidence="10 11">
    <name type="scientific">Colletotrichum chlorophyti</name>
    <dbReference type="NCBI Taxonomy" id="708187"/>
    <lineage>
        <taxon>Eukaryota</taxon>
        <taxon>Fungi</taxon>
        <taxon>Dikarya</taxon>
        <taxon>Ascomycota</taxon>
        <taxon>Pezizomycotina</taxon>
        <taxon>Sordariomycetes</taxon>
        <taxon>Hypocreomycetidae</taxon>
        <taxon>Glomerellales</taxon>
        <taxon>Glomerellaceae</taxon>
        <taxon>Colletotrichum</taxon>
    </lineage>
</organism>
<dbReference type="PANTHER" id="PTHR24305:SF107">
    <property type="entry name" value="P450, PUTATIVE (EUROFUNG)-RELATED"/>
    <property type="match status" value="1"/>
</dbReference>
<evidence type="ECO:0000313" key="10">
    <source>
        <dbReference type="EMBL" id="OLN89940.1"/>
    </source>
</evidence>
<dbReference type="SUPFAM" id="SSF48264">
    <property type="entry name" value="Cytochrome P450"/>
    <property type="match status" value="1"/>
</dbReference>
<keyword evidence="3 8" id="KW-0349">Heme</keyword>
<dbReference type="InterPro" id="IPR002401">
    <property type="entry name" value="Cyt_P450_E_grp-I"/>
</dbReference>
<comment type="caution">
    <text evidence="10">The sequence shown here is derived from an EMBL/GenBank/DDBJ whole genome shotgun (WGS) entry which is preliminary data.</text>
</comment>
<dbReference type="PRINTS" id="PR00385">
    <property type="entry name" value="P450"/>
</dbReference>
<evidence type="ECO:0000313" key="11">
    <source>
        <dbReference type="Proteomes" id="UP000186583"/>
    </source>
</evidence>
<evidence type="ECO:0000256" key="7">
    <source>
        <dbReference type="ARBA" id="ARBA00023033"/>
    </source>
</evidence>
<evidence type="ECO:0000256" key="8">
    <source>
        <dbReference type="PIRSR" id="PIRSR602401-1"/>
    </source>
</evidence>
<keyword evidence="4 8" id="KW-0479">Metal-binding</keyword>
<dbReference type="GO" id="GO:0005506">
    <property type="term" value="F:iron ion binding"/>
    <property type="evidence" value="ECO:0007669"/>
    <property type="project" value="InterPro"/>
</dbReference>
<dbReference type="GO" id="GO:0016705">
    <property type="term" value="F:oxidoreductase activity, acting on paired donors, with incorporation or reduction of molecular oxygen"/>
    <property type="evidence" value="ECO:0007669"/>
    <property type="project" value="InterPro"/>
</dbReference>
<dbReference type="InterPro" id="IPR036396">
    <property type="entry name" value="Cyt_P450_sf"/>
</dbReference>
<evidence type="ECO:0000256" key="9">
    <source>
        <dbReference type="SAM" id="MobiDB-lite"/>
    </source>
</evidence>
<feature type="region of interest" description="Disordered" evidence="9">
    <location>
        <begin position="451"/>
        <end position="492"/>
    </location>
</feature>
<dbReference type="CDD" id="cd11051">
    <property type="entry name" value="CYP59-like"/>
    <property type="match status" value="1"/>
</dbReference>
<dbReference type="AlphaFoldDB" id="A0A1Q8RX51"/>
<comment type="cofactor">
    <cofactor evidence="1 8">
        <name>heme</name>
        <dbReference type="ChEBI" id="CHEBI:30413"/>
    </cofactor>
</comment>
<protein>
    <submittedName>
        <fullName evidence="10">p450 monooxygenase AflN 4</fullName>
    </submittedName>
</protein>
<dbReference type="GO" id="GO:0004497">
    <property type="term" value="F:monooxygenase activity"/>
    <property type="evidence" value="ECO:0007669"/>
    <property type="project" value="UniProtKB-KW"/>
</dbReference>
<dbReference type="InterPro" id="IPR050121">
    <property type="entry name" value="Cytochrome_P450_monoxygenase"/>
</dbReference>
<dbReference type="OrthoDB" id="10029320at2759"/>
<feature type="binding site" description="axial binding residue" evidence="8">
    <location>
        <position position="420"/>
    </location>
    <ligand>
        <name>heme</name>
        <dbReference type="ChEBI" id="CHEBI:30413"/>
    </ligand>
    <ligandPart>
        <name>Fe</name>
        <dbReference type="ChEBI" id="CHEBI:18248"/>
    </ligandPart>
</feature>
<dbReference type="EMBL" id="MPGH01000069">
    <property type="protein sequence ID" value="OLN89940.1"/>
    <property type="molecule type" value="Genomic_DNA"/>
</dbReference>
<reference evidence="10 11" key="1">
    <citation type="submission" date="2016-11" db="EMBL/GenBank/DDBJ databases">
        <title>Draft Genome Assembly of Colletotrichum chlorophyti a pathogen of herbaceous plants.</title>
        <authorList>
            <person name="Gan P."/>
            <person name="Narusaka M."/>
            <person name="Tsushima A."/>
            <person name="Narusaka Y."/>
            <person name="Takano Y."/>
            <person name="Shirasu K."/>
        </authorList>
    </citation>
    <scope>NUCLEOTIDE SEQUENCE [LARGE SCALE GENOMIC DNA]</scope>
    <source>
        <strain evidence="10 11">NTL11</strain>
    </source>
</reference>
<sequence>MYKVSSRLPADVHGHTYAYYLQKEYGLPNIFYVDLWPIAASMCIITDPAMAAQLTQKDLLPKFQNMERYLEPMIDADNMVSLSGPAWKKLRAMFNPGFSSGHLITLVPAIVDNATTFVETLSRFADAGKTVRMEEETTKVTVDIIGKVILDSDLNCQRSENELLKAFKSQAASLPGSSVFAPWMAYDPRRLLLQRRNKRVMDNYLRNEIIKRLKVKENGGEKGKQKYVIDLALDTYLQANPSAGMGLDPLFIKQAITQIKTFIFAGHDTTSSTLTYIYHLLSLNPDCLRLVREEHERVLPGSSPEDTAAAIQANASLLSNANLPYTLAVIRETLRLYPAASAVRMGMPDVSIVEPGTGRTYPTDGFMVWVVHHAMHRRSDLFPYPLEFRPERFLASPPAPFPDPMPKDAWRPFEKGPRNCIGQELSVLEIKIIMALSIRFFDVEADYAGEDRDATPCGSKTRQGQRGARAETAEKSSRFRGESQNTEWNQVDGERAYQVLIGSAKPKDGFPCKIRKAKPAAVA</sequence>
<evidence type="ECO:0000256" key="4">
    <source>
        <dbReference type="ARBA" id="ARBA00022723"/>
    </source>
</evidence>
<evidence type="ECO:0000256" key="3">
    <source>
        <dbReference type="ARBA" id="ARBA00022617"/>
    </source>
</evidence>
<keyword evidence="6 8" id="KW-0408">Iron</keyword>
<evidence type="ECO:0000256" key="1">
    <source>
        <dbReference type="ARBA" id="ARBA00001971"/>
    </source>
</evidence>
<dbReference type="PRINTS" id="PR00463">
    <property type="entry name" value="EP450I"/>
</dbReference>
<dbReference type="PANTHER" id="PTHR24305">
    <property type="entry name" value="CYTOCHROME P450"/>
    <property type="match status" value="1"/>
</dbReference>
<dbReference type="STRING" id="708187.A0A1Q8RX51"/>
<evidence type="ECO:0000256" key="5">
    <source>
        <dbReference type="ARBA" id="ARBA00023002"/>
    </source>
</evidence>
<keyword evidence="11" id="KW-1185">Reference proteome</keyword>
<keyword evidence="7 10" id="KW-0503">Monooxygenase</keyword>
<gene>
    <name evidence="10" type="ORF">CCHL11_10124</name>
</gene>
<dbReference type="Proteomes" id="UP000186583">
    <property type="component" value="Unassembled WGS sequence"/>
</dbReference>